<evidence type="ECO:0000313" key="1">
    <source>
        <dbReference type="EMBL" id="KAK4026976.1"/>
    </source>
</evidence>
<sequence length="138" mass="15974">MFKEIPKVGERVRGQCVKSDILALKTPSCPYASTRGQVNEMVEPRMNFILLLIRSRLSLRSRCPYYTTQQSLLAVFQCREFVMPVSMQLLNKELGGTVKSYDVHEDRQFEIQEEKECPLFKGLETRQLVLLTRGDNVE</sequence>
<dbReference type="EMBL" id="JAOYFB010000038">
    <property type="protein sequence ID" value="KAK4026976.1"/>
    <property type="molecule type" value="Genomic_DNA"/>
</dbReference>
<dbReference type="Proteomes" id="UP001234178">
    <property type="component" value="Unassembled WGS sequence"/>
</dbReference>
<evidence type="ECO:0000313" key="2">
    <source>
        <dbReference type="Proteomes" id="UP001234178"/>
    </source>
</evidence>
<organism evidence="1 2">
    <name type="scientific">Daphnia magna</name>
    <dbReference type="NCBI Taxonomy" id="35525"/>
    <lineage>
        <taxon>Eukaryota</taxon>
        <taxon>Metazoa</taxon>
        <taxon>Ecdysozoa</taxon>
        <taxon>Arthropoda</taxon>
        <taxon>Crustacea</taxon>
        <taxon>Branchiopoda</taxon>
        <taxon>Diplostraca</taxon>
        <taxon>Cladocera</taxon>
        <taxon>Anomopoda</taxon>
        <taxon>Daphniidae</taxon>
        <taxon>Daphnia</taxon>
    </lineage>
</organism>
<name>A0ABR0APC5_9CRUS</name>
<accession>A0ABR0APC5</accession>
<comment type="caution">
    <text evidence="1">The sequence shown here is derived from an EMBL/GenBank/DDBJ whole genome shotgun (WGS) entry which is preliminary data.</text>
</comment>
<protein>
    <submittedName>
        <fullName evidence="1">Uncharacterized protein</fullName>
    </submittedName>
</protein>
<proteinExistence type="predicted"/>
<gene>
    <name evidence="1" type="ORF">OUZ56_015997</name>
</gene>
<keyword evidence="2" id="KW-1185">Reference proteome</keyword>
<reference evidence="1 2" key="1">
    <citation type="journal article" date="2023" name="Nucleic Acids Res.">
        <title>The hologenome of Daphnia magna reveals possible DNA methylation and microbiome-mediated evolution of the host genome.</title>
        <authorList>
            <person name="Chaturvedi A."/>
            <person name="Li X."/>
            <person name="Dhandapani V."/>
            <person name="Marshall H."/>
            <person name="Kissane S."/>
            <person name="Cuenca-Cambronero M."/>
            <person name="Asole G."/>
            <person name="Calvet F."/>
            <person name="Ruiz-Romero M."/>
            <person name="Marangio P."/>
            <person name="Guigo R."/>
            <person name="Rago D."/>
            <person name="Mirbahai L."/>
            <person name="Eastwood N."/>
            <person name="Colbourne J.K."/>
            <person name="Zhou J."/>
            <person name="Mallon E."/>
            <person name="Orsini L."/>
        </authorList>
    </citation>
    <scope>NUCLEOTIDE SEQUENCE [LARGE SCALE GENOMIC DNA]</scope>
    <source>
        <strain evidence="1">LRV0_1</strain>
    </source>
</reference>